<protein>
    <submittedName>
        <fullName evidence="1">Uncharacterized protein</fullName>
    </submittedName>
</protein>
<dbReference type="AlphaFoldDB" id="A0A814E4E9"/>
<proteinExistence type="predicted"/>
<comment type="caution">
    <text evidence="1">The sequence shown here is derived from an EMBL/GenBank/DDBJ whole genome shotgun (WGS) entry which is preliminary data.</text>
</comment>
<evidence type="ECO:0000313" key="2">
    <source>
        <dbReference type="Proteomes" id="UP000663879"/>
    </source>
</evidence>
<dbReference type="Proteomes" id="UP000663879">
    <property type="component" value="Unassembled WGS sequence"/>
</dbReference>
<dbReference type="EMBL" id="CAJNOC010003083">
    <property type="protein sequence ID" value="CAF0966961.1"/>
    <property type="molecule type" value="Genomic_DNA"/>
</dbReference>
<feature type="non-terminal residue" evidence="1">
    <location>
        <position position="231"/>
    </location>
</feature>
<accession>A0A814E4E9</accession>
<gene>
    <name evidence="1" type="ORF">OXX778_LOCUS14713</name>
</gene>
<organism evidence="1 2">
    <name type="scientific">Brachionus calyciflorus</name>
    <dbReference type="NCBI Taxonomy" id="104777"/>
    <lineage>
        <taxon>Eukaryota</taxon>
        <taxon>Metazoa</taxon>
        <taxon>Spiralia</taxon>
        <taxon>Gnathifera</taxon>
        <taxon>Rotifera</taxon>
        <taxon>Eurotatoria</taxon>
        <taxon>Monogononta</taxon>
        <taxon>Pseudotrocha</taxon>
        <taxon>Ploima</taxon>
        <taxon>Brachionidae</taxon>
        <taxon>Brachionus</taxon>
    </lineage>
</organism>
<name>A0A814E4E9_9BILA</name>
<reference evidence="1" key="1">
    <citation type="submission" date="2021-02" db="EMBL/GenBank/DDBJ databases">
        <authorList>
            <person name="Nowell W R."/>
        </authorList>
    </citation>
    <scope>NUCLEOTIDE SEQUENCE</scope>
    <source>
        <strain evidence="1">Ploen Becks lab</strain>
    </source>
</reference>
<dbReference type="OrthoDB" id="10000719at2759"/>
<keyword evidence="2" id="KW-1185">Reference proteome</keyword>
<evidence type="ECO:0000313" key="1">
    <source>
        <dbReference type="EMBL" id="CAF0966961.1"/>
    </source>
</evidence>
<sequence>DSFIKITNQTLKKYFAFSTNLNQILQVHKRFDCFKICSRQNNCEYLKYNLNNCSLYLSLSFNESLEDGSFWFKNKSHKIFSDFTSINSSTILSNYSLLTRNYPISNLTNNGFQKVYDQFYSHVTMYSDLELARTYCNSTSILCAGGSLTNSDILELVACGNCLQILTETTLNSPNLVGSVYWYMTPDLSFGFSPSSIIFQDYEYYDYYLDFLIQKTFICQSLIKNLFFIYG</sequence>